<dbReference type="EMBL" id="CP038631">
    <property type="protein sequence ID" value="QCC43853.1"/>
    <property type="molecule type" value="Genomic_DNA"/>
</dbReference>
<feature type="compositionally biased region" description="Low complexity" evidence="1">
    <location>
        <begin position="26"/>
        <end position="38"/>
    </location>
</feature>
<dbReference type="EMBL" id="VRYN01000001">
    <property type="protein sequence ID" value="TYO82348.1"/>
    <property type="molecule type" value="Genomic_DNA"/>
</dbReference>
<sequence>MARRLLAVAVVCLVVLAGCQGGMSGDATTDPTTTAPTTEQMTDAAGTTTQPGANASFSYDDPDADTLGWEGGYWYNESISVDRSDGLNDSELHTVVNRSMARVEVVRGLEFNQSVPVDVISREEFANDTAASYENVTRNGTLHQNVKWEAMFMVGEDENAIDVLASNRAGSVLGYYSPSEDRIAIVSEDTESPQMDEITLSQELFHGLQTHRFNTSELNQSTQELHNAKDGIIEGDGNYVDHRYQQRCERDWDCLRPTDSESPSGSDRHTGIALTRLQPYSDGPVFVEQLYESGGWDAVNDVYENPPASTEQTIHPDRYGVDEPTPVSVADTSTDAWTVPEMGNDSVDFASFGEAGLFTMLWYPSYVETQATGQPADVVIPTAHLLAPARNNDTLDLYNYSHPYTDGWDGDKLVPYAASDSLNTSETAYVWASTWDSASDATEFADAYRELLQYHGAERVSDAGPNVWRIPDDSDSGYADAFRVTTTEGRVTIVNAPTVDQLDAVHDSS</sequence>
<evidence type="ECO:0000313" key="4">
    <source>
        <dbReference type="Proteomes" id="UP000296216"/>
    </source>
</evidence>
<evidence type="ECO:0000256" key="1">
    <source>
        <dbReference type="SAM" id="MobiDB-lite"/>
    </source>
</evidence>
<evidence type="ECO:0000313" key="2">
    <source>
        <dbReference type="EMBL" id="QCC43853.1"/>
    </source>
</evidence>
<protein>
    <submittedName>
        <fullName evidence="2">Uncharacterized protein</fullName>
    </submittedName>
</protein>
<dbReference type="GeneID" id="39853980"/>
<dbReference type="RefSeq" id="WP_136360959.1">
    <property type="nucleotide sequence ID" value="NZ_VRYN01000001.1"/>
</dbReference>
<reference evidence="2 4" key="1">
    <citation type="journal article" date="2019" name="Microbiol. Resour. Announc.">
        <title>The Genome Sequence of the Halobacterium salinarum Type Strain Is Closely Related to That of Laboratory Strains NRC-1 and R1.</title>
        <authorList>
            <person name="Pfeiffer F."/>
            <person name="Marchfelder A."/>
            <person name="Habermann B."/>
            <person name="Dyall-Smith M.L."/>
        </authorList>
    </citation>
    <scope>NUCLEOTIDE SEQUENCE [LARGE SCALE GENOMIC DNA]</scope>
    <source>
        <strain evidence="2">91-R6</strain>
        <strain evidence="4">ATCC 33171 / DSM 3754 / JCM 8978 / NBRC 102687 / NCIMB 764 / 91-R6</strain>
    </source>
</reference>
<dbReference type="InterPro" id="IPR047792">
    <property type="entry name" value="Hvo_1808-like"/>
</dbReference>
<reference evidence="2" key="3">
    <citation type="journal article" name="MicrobiologyOpen">
        <title>Whole-genome comparison between the type strain of Halobacterium salinarum (DSM 3754(T)) and the laboratory strains R1 and NRC-1.</title>
        <authorList>
            <person name="Pfeiffer F."/>
            <person name="Losensky G."/>
            <person name="Marchfelder A."/>
            <person name="Habermann B."/>
            <person name="Dyall-Smith M."/>
        </authorList>
    </citation>
    <scope>NUCLEOTIDE SEQUENCE</scope>
    <source>
        <strain evidence="2">91-R6</strain>
    </source>
</reference>
<dbReference type="PROSITE" id="PS51257">
    <property type="entry name" value="PROKAR_LIPOPROTEIN"/>
    <property type="match status" value="1"/>
</dbReference>
<gene>
    <name evidence="3" type="ORF">APQ99_00874</name>
    <name evidence="2" type="ORF">HBSAL_00530</name>
</gene>
<evidence type="ECO:0000313" key="3">
    <source>
        <dbReference type="EMBL" id="TYO82348.1"/>
    </source>
</evidence>
<feature type="compositionally biased region" description="Polar residues" evidence="1">
    <location>
        <begin position="39"/>
        <end position="56"/>
    </location>
</feature>
<name>A0A4D6GQC6_HALS9</name>
<evidence type="ECO:0000313" key="5">
    <source>
        <dbReference type="Proteomes" id="UP000323075"/>
    </source>
</evidence>
<reference evidence="3 5" key="2">
    <citation type="submission" date="2019-07" db="EMBL/GenBank/DDBJ databases">
        <title>Genomic Encyclopedia of Archaeal and Bacterial Type Strains, Phase II (KMG-II): from individual species to whole genera.</title>
        <authorList>
            <person name="Goeker M."/>
        </authorList>
    </citation>
    <scope>NUCLEOTIDE SEQUENCE [LARGE SCALE GENOMIC DNA]</scope>
    <source>
        <strain evidence="3 5">DSM 3754</strain>
    </source>
</reference>
<accession>A0A4D6GQC6</accession>
<feature type="region of interest" description="Disordered" evidence="1">
    <location>
        <begin position="23"/>
        <end position="56"/>
    </location>
</feature>
<proteinExistence type="predicted"/>
<dbReference type="Proteomes" id="UP000323075">
    <property type="component" value="Unassembled WGS sequence"/>
</dbReference>
<dbReference type="NCBIfam" id="NF038145">
    <property type="entry name" value="Hvo_1808_fam"/>
    <property type="match status" value="1"/>
</dbReference>
<dbReference type="Proteomes" id="UP000296216">
    <property type="component" value="Chromosome"/>
</dbReference>
<dbReference type="AlphaFoldDB" id="A0A4D6GQC6"/>
<organism evidence="2 4">
    <name type="scientific">Halobacterium salinarum (strain ATCC 33171 / DSM 3754 / JCM 8978 / NBRC 102687 / NCIMB 764 / 91-R6)</name>
    <dbReference type="NCBI Taxonomy" id="2597657"/>
    <lineage>
        <taxon>Archaea</taxon>
        <taxon>Methanobacteriati</taxon>
        <taxon>Methanobacteriota</taxon>
        <taxon>Stenosarchaea group</taxon>
        <taxon>Halobacteria</taxon>
        <taxon>Halobacteriales</taxon>
        <taxon>Halobacteriaceae</taxon>
        <taxon>Halobacterium</taxon>
    </lineage>
</organism>